<dbReference type="PROSITE" id="PS51257">
    <property type="entry name" value="PROKAR_LIPOPROTEIN"/>
    <property type="match status" value="1"/>
</dbReference>
<gene>
    <name evidence="2" type="ORF">SAMN06265171_11334</name>
</gene>
<protein>
    <submittedName>
        <fullName evidence="2">Uncharacterized protein</fullName>
    </submittedName>
</protein>
<organism evidence="2 3">
    <name type="scientific">Chryseobacterium rhizoplanae</name>
    <dbReference type="NCBI Taxonomy" id="1609531"/>
    <lineage>
        <taxon>Bacteria</taxon>
        <taxon>Pseudomonadati</taxon>
        <taxon>Bacteroidota</taxon>
        <taxon>Flavobacteriia</taxon>
        <taxon>Flavobacteriales</taxon>
        <taxon>Weeksellaceae</taxon>
        <taxon>Chryseobacterium group</taxon>
        <taxon>Chryseobacterium</taxon>
    </lineage>
</organism>
<sequence length="191" mass="22036">MKLLLLLSFCVLISACHSSNKAATINPKHTFEFVKVTDSTSFIRWTNGKRTFKSSTSVSNHYLDGKTSLQWSNDDYMCLRHPNGSDTWTDLILPFTNNEVKFYENTLAYDKINGIVIYETDSLPYKLIAENIPGKEKQFLGENWKNCSSLFPHYCIDSIHIENKELYVDWVTPNKIDNPNTTEVQKIKLKL</sequence>
<dbReference type="EMBL" id="FXTC01000013">
    <property type="protein sequence ID" value="SMO93236.1"/>
    <property type="molecule type" value="Genomic_DNA"/>
</dbReference>
<dbReference type="AlphaFoldDB" id="A0A521FAS4"/>
<dbReference type="Proteomes" id="UP000316916">
    <property type="component" value="Unassembled WGS sequence"/>
</dbReference>
<dbReference type="RefSeq" id="WP_142719604.1">
    <property type="nucleotide sequence ID" value="NZ_FXTC01000013.1"/>
</dbReference>
<evidence type="ECO:0000313" key="2">
    <source>
        <dbReference type="EMBL" id="SMO93236.1"/>
    </source>
</evidence>
<name>A0A521FAS4_9FLAO</name>
<keyword evidence="1" id="KW-0732">Signal</keyword>
<feature type="chain" id="PRO_5021875268" evidence="1">
    <location>
        <begin position="23"/>
        <end position="191"/>
    </location>
</feature>
<feature type="signal peptide" evidence="1">
    <location>
        <begin position="1"/>
        <end position="22"/>
    </location>
</feature>
<accession>A0A521FAS4</accession>
<reference evidence="2 3" key="1">
    <citation type="submission" date="2017-05" db="EMBL/GenBank/DDBJ databases">
        <authorList>
            <person name="Varghese N."/>
            <person name="Submissions S."/>
        </authorList>
    </citation>
    <scope>NUCLEOTIDE SEQUENCE [LARGE SCALE GENOMIC DNA]</scope>
    <source>
        <strain evidence="2 3">DSM 29371</strain>
    </source>
</reference>
<proteinExistence type="predicted"/>
<evidence type="ECO:0000256" key="1">
    <source>
        <dbReference type="SAM" id="SignalP"/>
    </source>
</evidence>
<keyword evidence="3" id="KW-1185">Reference proteome</keyword>
<evidence type="ECO:0000313" key="3">
    <source>
        <dbReference type="Proteomes" id="UP000316916"/>
    </source>
</evidence>